<keyword evidence="3" id="KW-1185">Reference proteome</keyword>
<dbReference type="AlphaFoldDB" id="A0A9D3P0Y4"/>
<organism evidence="2 3">
    <name type="scientific">Hemibagrus wyckioides</name>
    <dbReference type="NCBI Taxonomy" id="337641"/>
    <lineage>
        <taxon>Eukaryota</taxon>
        <taxon>Metazoa</taxon>
        <taxon>Chordata</taxon>
        <taxon>Craniata</taxon>
        <taxon>Vertebrata</taxon>
        <taxon>Euteleostomi</taxon>
        <taxon>Actinopterygii</taxon>
        <taxon>Neopterygii</taxon>
        <taxon>Teleostei</taxon>
        <taxon>Ostariophysi</taxon>
        <taxon>Siluriformes</taxon>
        <taxon>Bagridae</taxon>
        <taxon>Hemibagrus</taxon>
    </lineage>
</organism>
<accession>A0A9D3P0Y4</accession>
<evidence type="ECO:0000313" key="3">
    <source>
        <dbReference type="Proteomes" id="UP000824219"/>
    </source>
</evidence>
<feature type="compositionally biased region" description="Low complexity" evidence="1">
    <location>
        <begin position="1"/>
        <end position="17"/>
    </location>
</feature>
<evidence type="ECO:0000256" key="1">
    <source>
        <dbReference type="SAM" id="MobiDB-lite"/>
    </source>
</evidence>
<dbReference type="EMBL" id="JAHKSW010000006">
    <property type="protein sequence ID" value="KAG7331754.1"/>
    <property type="molecule type" value="Genomic_DNA"/>
</dbReference>
<reference evidence="2 3" key="1">
    <citation type="submission" date="2021-06" db="EMBL/GenBank/DDBJ databases">
        <title>Chromosome-level genome assembly of the red-tail catfish (Hemibagrus wyckioides).</title>
        <authorList>
            <person name="Shao F."/>
        </authorList>
    </citation>
    <scope>NUCLEOTIDE SEQUENCE [LARGE SCALE GENOMIC DNA]</scope>
    <source>
        <strain evidence="2">EC202008001</strain>
        <tissue evidence="2">Blood</tissue>
    </source>
</reference>
<protein>
    <submittedName>
        <fullName evidence="2">Uncharacterized protein</fullName>
    </submittedName>
</protein>
<proteinExistence type="predicted"/>
<name>A0A9D3P0Y4_9TELE</name>
<sequence>MIRKGQSQLVAVLSSQSARHRSRPPAESSNSSSVTLLAQEIVGAWREPSPAQLLCEIFTWRRTSTSRRKDSPSLSCVKPEKKPHFTE</sequence>
<gene>
    <name evidence="2" type="ORF">KOW79_005723</name>
</gene>
<evidence type="ECO:0000313" key="2">
    <source>
        <dbReference type="EMBL" id="KAG7331754.1"/>
    </source>
</evidence>
<dbReference type="Proteomes" id="UP000824219">
    <property type="component" value="Linkage Group LG06"/>
</dbReference>
<comment type="caution">
    <text evidence="2">The sequence shown here is derived from an EMBL/GenBank/DDBJ whole genome shotgun (WGS) entry which is preliminary data.</text>
</comment>
<feature type="region of interest" description="Disordered" evidence="1">
    <location>
        <begin position="64"/>
        <end position="87"/>
    </location>
</feature>
<feature type="compositionally biased region" description="Basic and acidic residues" evidence="1">
    <location>
        <begin position="78"/>
        <end position="87"/>
    </location>
</feature>
<feature type="region of interest" description="Disordered" evidence="1">
    <location>
        <begin position="1"/>
        <end position="34"/>
    </location>
</feature>